<dbReference type="AlphaFoldDB" id="A0A653CCW8"/>
<organism evidence="2 3">
    <name type="scientific">Callosobruchus maculatus</name>
    <name type="common">Southern cowpea weevil</name>
    <name type="synonym">Pulse bruchid</name>
    <dbReference type="NCBI Taxonomy" id="64391"/>
    <lineage>
        <taxon>Eukaryota</taxon>
        <taxon>Metazoa</taxon>
        <taxon>Ecdysozoa</taxon>
        <taxon>Arthropoda</taxon>
        <taxon>Hexapoda</taxon>
        <taxon>Insecta</taxon>
        <taxon>Pterygota</taxon>
        <taxon>Neoptera</taxon>
        <taxon>Endopterygota</taxon>
        <taxon>Coleoptera</taxon>
        <taxon>Polyphaga</taxon>
        <taxon>Cucujiformia</taxon>
        <taxon>Chrysomeloidea</taxon>
        <taxon>Chrysomelidae</taxon>
        <taxon>Bruchinae</taxon>
        <taxon>Bruchini</taxon>
        <taxon>Callosobruchus</taxon>
    </lineage>
</organism>
<name>A0A653CCW8_CALMS</name>
<evidence type="ECO:0000256" key="1">
    <source>
        <dbReference type="SAM" id="MobiDB-lite"/>
    </source>
</evidence>
<accession>A0A653CCW8</accession>
<evidence type="ECO:0000313" key="3">
    <source>
        <dbReference type="Proteomes" id="UP000410492"/>
    </source>
</evidence>
<gene>
    <name evidence="2" type="ORF">CALMAC_LOCUS7968</name>
</gene>
<protein>
    <submittedName>
        <fullName evidence="2">Uncharacterized protein</fullName>
    </submittedName>
</protein>
<reference evidence="2 3" key="1">
    <citation type="submission" date="2019-01" db="EMBL/GenBank/DDBJ databases">
        <authorList>
            <person name="Sayadi A."/>
        </authorList>
    </citation>
    <scope>NUCLEOTIDE SEQUENCE [LARGE SCALE GENOMIC DNA]</scope>
</reference>
<keyword evidence="3" id="KW-1185">Reference proteome</keyword>
<dbReference type="Proteomes" id="UP000410492">
    <property type="component" value="Unassembled WGS sequence"/>
</dbReference>
<proteinExistence type="predicted"/>
<dbReference type="EMBL" id="CAACVG010007461">
    <property type="protein sequence ID" value="VEN45553.1"/>
    <property type="molecule type" value="Genomic_DNA"/>
</dbReference>
<dbReference type="OrthoDB" id="10038672at2759"/>
<feature type="region of interest" description="Disordered" evidence="1">
    <location>
        <begin position="56"/>
        <end position="79"/>
    </location>
</feature>
<evidence type="ECO:0000313" key="2">
    <source>
        <dbReference type="EMBL" id="VEN45553.1"/>
    </source>
</evidence>
<sequence>MSPTATLISQPTNLSNSLTTFRNRQQEYGNSNSVNSLFTSYPTPTTNWYQYHSSDQYQRVPGDNDPLTGKQPLPAFDAL</sequence>